<name>A0A9Q4AE69_9FIRM</name>
<reference evidence="1" key="1">
    <citation type="submission" date="2022-01" db="EMBL/GenBank/DDBJ databases">
        <title>Collection of gut derived symbiotic bacterial strains cultured from healthy donors.</title>
        <authorList>
            <person name="Lin H."/>
            <person name="Kohout C."/>
            <person name="Waligurski E."/>
            <person name="Pamer E.G."/>
        </authorList>
    </citation>
    <scope>NUCLEOTIDE SEQUENCE</scope>
    <source>
        <strain evidence="1">MSK.14.39</strain>
    </source>
</reference>
<sequence>MKNKIYMKDEKLNFIIEHNIGNIAQFVSFDYIEKNKPRFVHINQFQYKDRCSERELIEKLINSAPSKSVNIRSYSPGFMKGNKLIYNKKINDVDEILDIIKDNRNEEKYSIVNENIDINDGGVSGVVLGDIIEFSPKDTPKCVDKEGVCLLPREFGYDILEKVYGFRPEINFAPNYRVEFSIHPNRQGVNKEHTIIWEYEYYDNISHKSKISWPNNFSKFIGDKAFGLLVADALKIRVPKTTVISRTVAPFTFGKETGLCEKWIRTCPVVKEPGKYYTGDSWVDPFELMNLEEKKGNNNINIASILSQDTVEAIFSGASIIKKNRDDDIIEGVLGKGDDFMVGKEKIKELPKNVVREIKRLNNKIRSYYNYLGEVSIEWVYDGKYVWVVQLNQLKTSGNRNIIVEGNPLYYKEFDVNNGLEELRKLINKLEGKNIGVELVGDIGITSHFGDLLRLSNIPSKLKEANYQ</sequence>
<evidence type="ECO:0000313" key="2">
    <source>
        <dbReference type="Proteomes" id="UP001108123"/>
    </source>
</evidence>
<proteinExistence type="predicted"/>
<dbReference type="AlphaFoldDB" id="A0A9Q4AE69"/>
<protein>
    <submittedName>
        <fullName evidence="1">Uncharacterized protein</fullName>
    </submittedName>
</protein>
<gene>
    <name evidence="1" type="ORF">L0P62_10425</name>
</gene>
<accession>A0A9Q4AE69</accession>
<keyword evidence="2" id="KW-1185">Reference proteome</keyword>
<comment type="caution">
    <text evidence="1">The sequence shown here is derived from an EMBL/GenBank/DDBJ whole genome shotgun (WGS) entry which is preliminary data.</text>
</comment>
<organism evidence="1 2">
    <name type="scientific">Anaerosalibacter bizertensis</name>
    <dbReference type="NCBI Taxonomy" id="932217"/>
    <lineage>
        <taxon>Bacteria</taxon>
        <taxon>Bacillati</taxon>
        <taxon>Bacillota</taxon>
        <taxon>Tissierellia</taxon>
        <taxon>Tissierellales</taxon>
        <taxon>Sporanaerobacteraceae</taxon>
        <taxon>Anaerosalibacter</taxon>
    </lineage>
</organism>
<dbReference type="EMBL" id="JAKNID010000060">
    <property type="protein sequence ID" value="MCG4565865.1"/>
    <property type="molecule type" value="Genomic_DNA"/>
</dbReference>
<dbReference type="Proteomes" id="UP001108123">
    <property type="component" value="Unassembled WGS sequence"/>
</dbReference>
<evidence type="ECO:0000313" key="1">
    <source>
        <dbReference type="EMBL" id="MCG4565865.1"/>
    </source>
</evidence>
<dbReference type="RefSeq" id="WP_226807868.1">
    <property type="nucleotide sequence ID" value="NZ_JAJBNW010000019.1"/>
</dbReference>